<sequence>MKILFLTITLGLITALQAQDPLFFPLETQNVSLGSGGEDEYSGPCPCWAHGPYPAQITGTWYVKAMVVDKNLPKEKRPRNVSPMRVTVLDGGDLEAMFTFMKGDQCQEKRTVIHQTEEAGKYSAYGGKKLVYILELPVKDHHIFYCEGQLQGKPIRMGKLVGRNPDMNLEALEAFKKFTQRKGLPLEDIFMPIQTGKRTTLSRFSVSTLHPPLSPLSLPVSPTGSSCPSVSLMSLCVPHELPIPSMGETSAP</sequence>
<dbReference type="PANTHER" id="PTHR11430:SF129">
    <property type="entry name" value="ODORANT-BINDING PROTEIN 2A-RELATED"/>
    <property type="match status" value="1"/>
</dbReference>
<reference evidence="8" key="1">
    <citation type="submission" date="2025-08" db="UniProtKB">
        <authorList>
            <consortium name="RefSeq"/>
        </authorList>
    </citation>
    <scope>IDENTIFICATION</scope>
</reference>
<feature type="domain" description="Lipocalin/cytosolic fatty-acid binding" evidence="6">
    <location>
        <begin position="58"/>
        <end position="195"/>
    </location>
</feature>
<feature type="signal peptide" evidence="5">
    <location>
        <begin position="1"/>
        <end position="18"/>
    </location>
</feature>
<feature type="chain" id="PRO_5045234717" evidence="5">
    <location>
        <begin position="19"/>
        <end position="252"/>
    </location>
</feature>
<dbReference type="RefSeq" id="XP_014652560.1">
    <property type="nucleotide sequence ID" value="XM_014797074.1"/>
</dbReference>
<dbReference type="Pfam" id="PF00061">
    <property type="entry name" value="Lipocalin"/>
    <property type="match status" value="1"/>
</dbReference>
<dbReference type="InterPro" id="IPR002450">
    <property type="entry name" value="von_Ebner_gland"/>
</dbReference>
<dbReference type="InterPro" id="IPR012674">
    <property type="entry name" value="Calycin"/>
</dbReference>
<dbReference type="Gene3D" id="2.40.128.20">
    <property type="match status" value="1"/>
</dbReference>
<comment type="similarity">
    <text evidence="2">Belongs to the calycin superfamily. Lipocalin family.</text>
</comment>
<dbReference type="InterPro" id="IPR000566">
    <property type="entry name" value="Lipocln_cytosolic_FA-bd_dom"/>
</dbReference>
<evidence type="ECO:0000256" key="4">
    <source>
        <dbReference type="ARBA" id="ARBA00022729"/>
    </source>
</evidence>
<dbReference type="InterPro" id="IPR002345">
    <property type="entry name" value="Lipocalin"/>
</dbReference>
<dbReference type="Proteomes" id="UP000694910">
    <property type="component" value="Unplaced"/>
</dbReference>
<keyword evidence="4 5" id="KW-0732">Signal</keyword>
<evidence type="ECO:0000256" key="3">
    <source>
        <dbReference type="ARBA" id="ARBA00022525"/>
    </source>
</evidence>
<evidence type="ECO:0000313" key="7">
    <source>
        <dbReference type="Proteomes" id="UP000694910"/>
    </source>
</evidence>
<protein>
    <submittedName>
        <fullName evidence="8">Odorant-binding protein 2b-like</fullName>
    </submittedName>
</protein>
<comment type="subcellular location">
    <subcellularLocation>
        <location evidence="1">Secreted</location>
    </subcellularLocation>
</comment>
<evidence type="ECO:0000256" key="2">
    <source>
        <dbReference type="ARBA" id="ARBA00006889"/>
    </source>
</evidence>
<dbReference type="GeneID" id="106803952"/>
<evidence type="ECO:0000259" key="6">
    <source>
        <dbReference type="Pfam" id="PF00061"/>
    </source>
</evidence>
<evidence type="ECO:0000256" key="1">
    <source>
        <dbReference type="ARBA" id="ARBA00004613"/>
    </source>
</evidence>
<proteinExistence type="inferred from homology"/>
<dbReference type="PRINTS" id="PR01175">
    <property type="entry name" value="VNEBNERGLAND"/>
</dbReference>
<dbReference type="SUPFAM" id="SSF50814">
    <property type="entry name" value="Lipocalins"/>
    <property type="match status" value="1"/>
</dbReference>
<evidence type="ECO:0000313" key="8">
    <source>
        <dbReference type="RefSeq" id="XP_014652560.1"/>
    </source>
</evidence>
<dbReference type="PANTHER" id="PTHR11430">
    <property type="entry name" value="LIPOCALIN"/>
    <property type="match status" value="1"/>
</dbReference>
<dbReference type="CDD" id="cd19414">
    <property type="entry name" value="lipocalin_1_3_4_13-like"/>
    <property type="match status" value="1"/>
</dbReference>
<evidence type="ECO:0000256" key="5">
    <source>
        <dbReference type="SAM" id="SignalP"/>
    </source>
</evidence>
<accession>A0ABM1DL79</accession>
<gene>
    <name evidence="8" type="primary">LOC106803952</name>
</gene>
<organism evidence="7 8">
    <name type="scientific">Ceratotherium simum simum</name>
    <name type="common">Southern white rhinoceros</name>
    <dbReference type="NCBI Taxonomy" id="73337"/>
    <lineage>
        <taxon>Eukaryota</taxon>
        <taxon>Metazoa</taxon>
        <taxon>Chordata</taxon>
        <taxon>Craniata</taxon>
        <taxon>Vertebrata</taxon>
        <taxon>Euteleostomi</taxon>
        <taxon>Mammalia</taxon>
        <taxon>Eutheria</taxon>
        <taxon>Laurasiatheria</taxon>
        <taxon>Perissodactyla</taxon>
        <taxon>Rhinocerotidae</taxon>
        <taxon>Ceratotherium</taxon>
    </lineage>
</organism>
<keyword evidence="3" id="KW-0964">Secreted</keyword>
<keyword evidence="7" id="KW-1185">Reference proteome</keyword>
<name>A0ABM1DL79_CERSS</name>